<protein>
    <recommendedName>
        <fullName evidence="5">Cytochrome P460 domain-containing protein</fullName>
    </recommendedName>
</protein>
<dbReference type="PROSITE" id="PS51257">
    <property type="entry name" value="PROKAR_LIPOPROTEIN"/>
    <property type="match status" value="1"/>
</dbReference>
<feature type="compositionally biased region" description="Acidic residues" evidence="1">
    <location>
        <begin position="25"/>
        <end position="55"/>
    </location>
</feature>
<proteinExistence type="predicted"/>
<dbReference type="RefSeq" id="WP_006971162.1">
    <property type="nucleotide sequence ID" value="NZ_ABCS01000017.1"/>
</dbReference>
<evidence type="ECO:0000313" key="4">
    <source>
        <dbReference type="Proteomes" id="UP000005801"/>
    </source>
</evidence>
<dbReference type="OrthoDB" id="5511382at2"/>
<organism evidence="3 4">
    <name type="scientific">Plesiocystis pacifica SIR-1</name>
    <dbReference type="NCBI Taxonomy" id="391625"/>
    <lineage>
        <taxon>Bacteria</taxon>
        <taxon>Pseudomonadati</taxon>
        <taxon>Myxococcota</taxon>
        <taxon>Polyangia</taxon>
        <taxon>Nannocystales</taxon>
        <taxon>Nannocystaceae</taxon>
        <taxon>Plesiocystis</taxon>
    </lineage>
</organism>
<gene>
    <name evidence="3" type="ORF">PPSIR1_16540</name>
</gene>
<feature type="region of interest" description="Disordered" evidence="1">
    <location>
        <begin position="23"/>
        <end position="79"/>
    </location>
</feature>
<feature type="signal peptide" evidence="2">
    <location>
        <begin position="1"/>
        <end position="24"/>
    </location>
</feature>
<dbReference type="STRING" id="391625.PPSIR1_16540"/>
<dbReference type="Proteomes" id="UP000005801">
    <property type="component" value="Unassembled WGS sequence"/>
</dbReference>
<reference evidence="3 4" key="1">
    <citation type="submission" date="2007-06" db="EMBL/GenBank/DDBJ databases">
        <authorList>
            <person name="Shimkets L."/>
            <person name="Ferriera S."/>
            <person name="Johnson J."/>
            <person name="Kravitz S."/>
            <person name="Beeson K."/>
            <person name="Sutton G."/>
            <person name="Rogers Y.-H."/>
            <person name="Friedman R."/>
            <person name="Frazier M."/>
            <person name="Venter J.C."/>
        </authorList>
    </citation>
    <scope>NUCLEOTIDE SEQUENCE [LARGE SCALE GENOMIC DNA]</scope>
    <source>
        <strain evidence="3 4">SIR-1</strain>
    </source>
</reference>
<evidence type="ECO:0000256" key="2">
    <source>
        <dbReference type="SAM" id="SignalP"/>
    </source>
</evidence>
<name>A6G363_9BACT</name>
<comment type="caution">
    <text evidence="3">The sequence shown here is derived from an EMBL/GenBank/DDBJ whole genome shotgun (WGS) entry which is preliminary data.</text>
</comment>
<dbReference type="AlphaFoldDB" id="A6G363"/>
<evidence type="ECO:0000256" key="1">
    <source>
        <dbReference type="SAM" id="MobiDB-lite"/>
    </source>
</evidence>
<evidence type="ECO:0000313" key="3">
    <source>
        <dbReference type="EMBL" id="EDM79688.1"/>
    </source>
</evidence>
<evidence type="ECO:0008006" key="5">
    <source>
        <dbReference type="Google" id="ProtNLM"/>
    </source>
</evidence>
<accession>A6G363</accession>
<keyword evidence="4" id="KW-1185">Reference proteome</keyword>
<keyword evidence="2" id="KW-0732">Signal</keyword>
<feature type="compositionally biased region" description="Low complexity" evidence="1">
    <location>
        <begin position="56"/>
        <end position="66"/>
    </location>
</feature>
<feature type="chain" id="PRO_5002697477" description="Cytochrome P460 domain-containing protein" evidence="2">
    <location>
        <begin position="25"/>
        <end position="203"/>
    </location>
</feature>
<dbReference type="EMBL" id="ABCS01000017">
    <property type="protein sequence ID" value="EDM79688.1"/>
    <property type="molecule type" value="Genomic_DNA"/>
</dbReference>
<sequence>MRRTRDIAALSLSTLFLLTLGACTEGEEEEGSEAAEGETANADEADTESESESDSGETTTESSETTGGTGCSPVGVPQGDAALSSWLEQGSYLDWQAEGAVHPSSGPHFGGVRTFVDDCLSQSLTAGTTSAVGGASVKELYGDGDEVLGWSVMLKVAEGEGGDSWYWYEIYEGQVYGDGVGITLCTNCHGGGQDFFLTPWPLQ</sequence>